<comment type="caution">
    <text evidence="8">The sequence shown here is derived from an EMBL/GenBank/DDBJ whole genome shotgun (WGS) entry which is preliminary data.</text>
</comment>
<keyword evidence="4" id="KW-0863">Zinc-finger</keyword>
<evidence type="ECO:0000259" key="7">
    <source>
        <dbReference type="PROSITE" id="PS50994"/>
    </source>
</evidence>
<dbReference type="Proteomes" id="UP000467841">
    <property type="component" value="Unassembled WGS sequence"/>
</dbReference>
<dbReference type="InterPro" id="IPR036875">
    <property type="entry name" value="Znf_CCHC_sf"/>
</dbReference>
<sequence>MGSRPEIAQFDGKGDFAIWKKRILANITVQGLKDLLKEKEEVTMTEQEILEETPAARKKRLEDKASWLERDDKALNLIFMYVNDLILRKLDKCTTAAKAWETLDRLYLAKTLPNRVHSQLKVYSFKMHDSKSIDQNVDDFTRLVADLGNLSIEIPEEVQAILLLNSLPSRYDQLKETLKYSREGIKMEEVASAARSKESEFRDMPSSRSNDGESHYVRGREETRSFKPGKGKQNNKSRSKSRDGKKVCWICGKEGHFKKQCYKWLERNKGKSFSQDNGEASLARDDAKDLVGLVAQEVNLSQGINNGDEWIMDTGCSFHMTPRRDVFLEMKDMCTGRVNMANNTQAHVRGIGSVRFQNPDGTTFVLHEVRYMPEIGRNLISLGTLEEKGCVFKGGGGVLKVIKGCTVFMKGSRNGKDTLYFLQGKAKSGEACAATSDTTSQKLAKEDDTKLWHSRLGHVGQKGLDVLVQKGCIEKNQVSNLEFCEDCVMGKTHRSSFGPAQHVTKSKLDYIHSDLWGSPNVPISLGNSQYFISFIDDWSRKVWIYFLKSKDEAFDKFSEWKRMVELQSERKVKKLRTDNGLEFCNNRFDGLCKQAGIVRHKTCAYTPQQNGVAERLNRSIMNKVRSMLSESGLEQRFWAEAASTAVYLINRSPSSVIDFEIPEERWTSAAPDLSNLRVFGCVSYVHSDAGKLNPRAKKGVFTGYPEGVKGYRVWLLDEEKITISRNVVFREDMMYKDIKNSTTQSGINFTPISTDVCVRNGLAGDNREPDSSTQGGADQREGGPSEPTQVEQGSSSGNSEANAKALEDYQLARDRSRRPTRKPLRLEDYQIEEDEDDIAGYAYVVIEDGGKPEPGNFQEALRDPDSEKWLAASDDEMESLFKNKTWKLVDRFATQRPIGCRWIFTRKAGIVGVENPRFKARLVAKGYSQKEGIDYQEIFSPVVKHVSIRFLLSMVVHFNMELQQMDVKTAFLHGYLDETIYMEQPEGYEDEKYPDKVCLLQRSLYGLKQSPRQWNTRFDSFMQSHKYVRSEYDSCVYFKELRRNEYVYLLLMWMTYSLPQKIRIEDSFYSNGSSFQVHGSYRGGTTRSERRDGEDPSAVGSLMYSMIGTRPDLAYSVGLVCRFMTNPIKEHWLGVKWIMRYMNGTSDMKISYRNEGDFVLKGYCDSDYAADMDKRRSISGIVFTLGGNRISWKSSLQKTVALSTTEAEYVALADAAKEAVWLKGLMNELGFKQEAVDIYCDSQSAIALVKNAVHHERTKHIDVKLHFLRDLISMAKIRVLKIATDYNPADIFTKVLPVGKFQEALELLRISGFHGSKVTT</sequence>
<protein>
    <submittedName>
        <fullName evidence="8">Uncharacterized protein</fullName>
    </submittedName>
</protein>
<keyword evidence="3" id="KW-0378">Hydrolase</keyword>
<dbReference type="Pfam" id="PF13976">
    <property type="entry name" value="gag_pre-integrs"/>
    <property type="match status" value="1"/>
</dbReference>
<feature type="domain" description="CCHC-type" evidence="6">
    <location>
        <begin position="248"/>
        <end position="261"/>
    </location>
</feature>
<dbReference type="OrthoDB" id="1109722at2759"/>
<reference evidence="8" key="1">
    <citation type="submission" date="2020-01" db="EMBL/GenBank/DDBJ databases">
        <authorList>
            <person name="Mishra B."/>
        </authorList>
    </citation>
    <scope>NUCLEOTIDE SEQUENCE [LARGE SCALE GENOMIC DNA]</scope>
</reference>
<evidence type="ECO:0000313" key="9">
    <source>
        <dbReference type="Proteomes" id="UP000467841"/>
    </source>
</evidence>
<dbReference type="Pfam" id="PF22936">
    <property type="entry name" value="Pol_BBD"/>
    <property type="match status" value="1"/>
</dbReference>
<dbReference type="Pfam" id="PF00665">
    <property type="entry name" value="rve"/>
    <property type="match status" value="1"/>
</dbReference>
<dbReference type="PANTHER" id="PTHR42648:SF28">
    <property type="entry name" value="TRANSPOSON-ENCODED PROTEIN WITH RIBONUCLEASE H-LIKE AND RETROVIRUS ZINC FINGER-LIKE DOMAINS"/>
    <property type="match status" value="1"/>
</dbReference>
<evidence type="ECO:0000313" key="8">
    <source>
        <dbReference type="EMBL" id="CAA7032403.1"/>
    </source>
</evidence>
<accession>A0A6D2IXX7</accession>
<keyword evidence="1" id="KW-0645">Protease</keyword>
<dbReference type="GO" id="GO:0008233">
    <property type="term" value="F:peptidase activity"/>
    <property type="evidence" value="ECO:0007669"/>
    <property type="project" value="UniProtKB-KW"/>
</dbReference>
<gene>
    <name evidence="8" type="ORF">MERR_LOCUS19638</name>
</gene>
<proteinExistence type="predicted"/>
<evidence type="ECO:0000256" key="1">
    <source>
        <dbReference type="ARBA" id="ARBA00022670"/>
    </source>
</evidence>
<dbReference type="GO" id="GO:0003676">
    <property type="term" value="F:nucleic acid binding"/>
    <property type="evidence" value="ECO:0007669"/>
    <property type="project" value="InterPro"/>
</dbReference>
<dbReference type="InterPro" id="IPR013103">
    <property type="entry name" value="RVT_2"/>
</dbReference>
<dbReference type="SUPFAM" id="SSF53098">
    <property type="entry name" value="Ribonuclease H-like"/>
    <property type="match status" value="1"/>
</dbReference>
<dbReference type="InterPro" id="IPR057670">
    <property type="entry name" value="SH3_retrovirus"/>
</dbReference>
<dbReference type="InterPro" id="IPR054722">
    <property type="entry name" value="PolX-like_BBD"/>
</dbReference>
<dbReference type="Pfam" id="PF14223">
    <property type="entry name" value="Retrotran_gag_2"/>
    <property type="match status" value="1"/>
</dbReference>
<evidence type="ECO:0000256" key="2">
    <source>
        <dbReference type="ARBA" id="ARBA00022723"/>
    </source>
</evidence>
<evidence type="ECO:0000256" key="5">
    <source>
        <dbReference type="SAM" id="MobiDB-lite"/>
    </source>
</evidence>
<feature type="compositionally biased region" description="Basic residues" evidence="5">
    <location>
        <begin position="227"/>
        <end position="239"/>
    </location>
</feature>
<evidence type="ECO:0000256" key="4">
    <source>
        <dbReference type="PROSITE-ProRule" id="PRU00047"/>
    </source>
</evidence>
<dbReference type="PROSITE" id="PS50158">
    <property type="entry name" value="ZF_CCHC"/>
    <property type="match status" value="1"/>
</dbReference>
<feature type="compositionally biased region" description="Polar residues" evidence="5">
    <location>
        <begin position="786"/>
        <end position="801"/>
    </location>
</feature>
<dbReference type="SUPFAM" id="SSF57756">
    <property type="entry name" value="Retrovirus zinc finger-like domains"/>
    <property type="match status" value="1"/>
</dbReference>
<dbReference type="InterPro" id="IPR001878">
    <property type="entry name" value="Znf_CCHC"/>
</dbReference>
<evidence type="ECO:0000259" key="6">
    <source>
        <dbReference type="PROSITE" id="PS50158"/>
    </source>
</evidence>
<dbReference type="InterPro" id="IPR025724">
    <property type="entry name" value="GAG-pre-integrase_dom"/>
</dbReference>
<dbReference type="InterPro" id="IPR001584">
    <property type="entry name" value="Integrase_cat-core"/>
</dbReference>
<feature type="region of interest" description="Disordered" evidence="5">
    <location>
        <begin position="760"/>
        <end position="829"/>
    </location>
</feature>
<dbReference type="GO" id="GO:0006508">
    <property type="term" value="P:proteolysis"/>
    <property type="evidence" value="ECO:0007669"/>
    <property type="project" value="UniProtKB-KW"/>
</dbReference>
<evidence type="ECO:0000256" key="3">
    <source>
        <dbReference type="ARBA" id="ARBA00022801"/>
    </source>
</evidence>
<keyword evidence="4" id="KW-0862">Zinc</keyword>
<keyword evidence="9" id="KW-1185">Reference proteome</keyword>
<feature type="domain" description="Integrase catalytic" evidence="7">
    <location>
        <begin position="495"/>
        <end position="670"/>
    </location>
</feature>
<dbReference type="InterPro" id="IPR039537">
    <property type="entry name" value="Retrotran_Ty1/copia-like"/>
</dbReference>
<dbReference type="InterPro" id="IPR036397">
    <property type="entry name" value="RNaseH_sf"/>
</dbReference>
<dbReference type="PANTHER" id="PTHR42648">
    <property type="entry name" value="TRANSPOSASE, PUTATIVE-RELATED"/>
    <property type="match status" value="1"/>
</dbReference>
<dbReference type="GO" id="GO:0015074">
    <property type="term" value="P:DNA integration"/>
    <property type="evidence" value="ECO:0007669"/>
    <property type="project" value="InterPro"/>
</dbReference>
<dbReference type="Pfam" id="PF07727">
    <property type="entry name" value="RVT_2"/>
    <property type="match status" value="1"/>
</dbReference>
<feature type="compositionally biased region" description="Basic and acidic residues" evidence="5">
    <location>
        <begin position="191"/>
        <end position="225"/>
    </location>
</feature>
<dbReference type="GO" id="GO:0008270">
    <property type="term" value="F:zinc ion binding"/>
    <property type="evidence" value="ECO:0007669"/>
    <property type="project" value="UniProtKB-KW"/>
</dbReference>
<feature type="compositionally biased region" description="Basic and acidic residues" evidence="5">
    <location>
        <begin position="805"/>
        <end position="814"/>
    </location>
</feature>
<name>A0A6D2IXX7_9BRAS</name>
<dbReference type="SMART" id="SM00343">
    <property type="entry name" value="ZnF_C2HC"/>
    <property type="match status" value="1"/>
</dbReference>
<keyword evidence="2" id="KW-0479">Metal-binding</keyword>
<dbReference type="Pfam" id="PF25597">
    <property type="entry name" value="SH3_retrovirus"/>
    <property type="match status" value="1"/>
</dbReference>
<feature type="region of interest" description="Disordered" evidence="5">
    <location>
        <begin position="191"/>
        <end position="241"/>
    </location>
</feature>
<dbReference type="CDD" id="cd09272">
    <property type="entry name" value="RNase_HI_RT_Ty1"/>
    <property type="match status" value="1"/>
</dbReference>
<dbReference type="Gene3D" id="3.30.420.10">
    <property type="entry name" value="Ribonuclease H-like superfamily/Ribonuclease H"/>
    <property type="match status" value="1"/>
</dbReference>
<dbReference type="PROSITE" id="PS50994">
    <property type="entry name" value="INTEGRASE"/>
    <property type="match status" value="1"/>
</dbReference>
<organism evidence="8 9">
    <name type="scientific">Microthlaspi erraticum</name>
    <dbReference type="NCBI Taxonomy" id="1685480"/>
    <lineage>
        <taxon>Eukaryota</taxon>
        <taxon>Viridiplantae</taxon>
        <taxon>Streptophyta</taxon>
        <taxon>Embryophyta</taxon>
        <taxon>Tracheophyta</taxon>
        <taxon>Spermatophyta</taxon>
        <taxon>Magnoliopsida</taxon>
        <taxon>eudicotyledons</taxon>
        <taxon>Gunneridae</taxon>
        <taxon>Pentapetalae</taxon>
        <taxon>rosids</taxon>
        <taxon>malvids</taxon>
        <taxon>Brassicales</taxon>
        <taxon>Brassicaceae</taxon>
        <taxon>Coluteocarpeae</taxon>
        <taxon>Microthlaspi</taxon>
    </lineage>
</organism>
<dbReference type="InterPro" id="IPR012337">
    <property type="entry name" value="RNaseH-like_sf"/>
</dbReference>
<dbReference type="EMBL" id="CACVBM020001119">
    <property type="protein sequence ID" value="CAA7032403.1"/>
    <property type="molecule type" value="Genomic_DNA"/>
</dbReference>